<accession>A0AAD7XET4</accession>
<organism evidence="2 3">
    <name type="scientific">Trametes cubensis</name>
    <dbReference type="NCBI Taxonomy" id="1111947"/>
    <lineage>
        <taxon>Eukaryota</taxon>
        <taxon>Fungi</taxon>
        <taxon>Dikarya</taxon>
        <taxon>Basidiomycota</taxon>
        <taxon>Agaricomycotina</taxon>
        <taxon>Agaricomycetes</taxon>
        <taxon>Polyporales</taxon>
        <taxon>Polyporaceae</taxon>
        <taxon>Trametes</taxon>
    </lineage>
</organism>
<dbReference type="InterPro" id="IPR032675">
    <property type="entry name" value="LRR_dom_sf"/>
</dbReference>
<name>A0AAD7XET4_9APHY</name>
<dbReference type="Gene3D" id="3.80.10.10">
    <property type="entry name" value="Ribonuclease Inhibitor"/>
    <property type="match status" value="1"/>
</dbReference>
<protein>
    <submittedName>
        <fullName evidence="2">Uncharacterized protein</fullName>
    </submittedName>
</protein>
<evidence type="ECO:0000256" key="1">
    <source>
        <dbReference type="SAM" id="MobiDB-lite"/>
    </source>
</evidence>
<proteinExistence type="predicted"/>
<sequence length="602" mass="66617">MTSLASNAEFISSIVSFAYWGENRPGVPLSLRTVLALALTCRTFLEPALDQLWRRQLTLFNLAKTLPENSWEEVAEGEPGPDGRIRKWIKVTRVLLARDWTRFDYYAAKIKELGYDPRAPYGSVEITTIGWRKEVAMPGVFTNLCTVRLPYELVPNVKRLRWTTEESNVWIRPYVYIFLNPPLTSLVLDFHDAELDTNEDYSDATFIKYTLLAVVEQCPAFRDVEVLWPQMDRYADAVAGFLRAMPKLRSFVVNVREWTESMLVDLASLRGLRRTRVFLERADFPWLASAAVQPPFPALEDLILDAPTLDNCTAFLVALRSLKLRALTVNCDKRPSATALNRFLSTLSVCSPPGTLRALSIFDGGQAESVPLDAPTDGAVHTATLLPLASFTNLCVLTIDLSAPLALDNTFPSTVLSSLPALEELSLGATHGWGQRPALTFTGLAQIVALCPLLEQLRIAIDTSHLQQLWTSEDVGAGLALKENTRLRTIDLIDSYVIERSSFSATAATLSRNLATLFPDLERIKAKSPGWKTKKDSVKAKGEGTGDGEGGDEAESPPDASDAPPSMDVQAGLASDGFWREVEKQVATFALLRDMDFPMDLS</sequence>
<feature type="compositionally biased region" description="Basic and acidic residues" evidence="1">
    <location>
        <begin position="533"/>
        <end position="544"/>
    </location>
</feature>
<comment type="caution">
    <text evidence="2">The sequence shown here is derived from an EMBL/GenBank/DDBJ whole genome shotgun (WGS) entry which is preliminary data.</text>
</comment>
<gene>
    <name evidence="2" type="ORF">ONZ51_g2513</name>
</gene>
<evidence type="ECO:0000313" key="2">
    <source>
        <dbReference type="EMBL" id="KAJ8490129.1"/>
    </source>
</evidence>
<feature type="region of interest" description="Disordered" evidence="1">
    <location>
        <begin position="532"/>
        <end position="574"/>
    </location>
</feature>
<dbReference type="Proteomes" id="UP001215151">
    <property type="component" value="Unassembled WGS sequence"/>
</dbReference>
<keyword evidence="3" id="KW-1185">Reference proteome</keyword>
<dbReference type="AlphaFoldDB" id="A0AAD7XET4"/>
<evidence type="ECO:0000313" key="3">
    <source>
        <dbReference type="Proteomes" id="UP001215151"/>
    </source>
</evidence>
<reference evidence="2" key="1">
    <citation type="submission" date="2022-11" db="EMBL/GenBank/DDBJ databases">
        <title>Genome Sequence of Cubamyces cubensis.</title>
        <authorList>
            <person name="Buettner E."/>
        </authorList>
    </citation>
    <scope>NUCLEOTIDE SEQUENCE</scope>
    <source>
        <strain evidence="2">MPL-01</strain>
    </source>
</reference>
<dbReference type="EMBL" id="JAPEVG010000039">
    <property type="protein sequence ID" value="KAJ8490129.1"/>
    <property type="molecule type" value="Genomic_DNA"/>
</dbReference>
<feature type="compositionally biased region" description="Low complexity" evidence="1">
    <location>
        <begin position="557"/>
        <end position="566"/>
    </location>
</feature>